<evidence type="ECO:0000256" key="4">
    <source>
        <dbReference type="PROSITE-ProRule" id="PRU00221"/>
    </source>
</evidence>
<evidence type="ECO:0000256" key="1">
    <source>
        <dbReference type="ARBA" id="ARBA00005672"/>
    </source>
</evidence>
<evidence type="ECO:0000256" key="2">
    <source>
        <dbReference type="ARBA" id="ARBA00022574"/>
    </source>
</evidence>
<dbReference type="AlphaFoldDB" id="A0A9Q0M5T2"/>
<protein>
    <recommendedName>
        <fullName evidence="5">EIPR1-like beta-propeller domain-containing protein</fullName>
    </recommendedName>
</protein>
<evidence type="ECO:0000313" key="6">
    <source>
        <dbReference type="EMBL" id="KAJ6217880.1"/>
    </source>
</evidence>
<dbReference type="GO" id="GO:0016567">
    <property type="term" value="P:protein ubiquitination"/>
    <property type="evidence" value="ECO:0007669"/>
    <property type="project" value="TreeGrafter"/>
</dbReference>
<dbReference type="OMA" id="HQFLALH"/>
<dbReference type="Pfam" id="PF23609">
    <property type="entry name" value="Beta-prop_EIPR1"/>
    <property type="match status" value="1"/>
</dbReference>
<dbReference type="InterPro" id="IPR019775">
    <property type="entry name" value="WD40_repeat_CS"/>
</dbReference>
<name>A0A9Q0M5T2_BLOTA</name>
<dbReference type="PANTHER" id="PTHR14205:SF15">
    <property type="entry name" value="EARP AND GARP COMPLEX-INTERACTING PROTEIN 1"/>
    <property type="match status" value="1"/>
</dbReference>
<dbReference type="InterPro" id="IPR001680">
    <property type="entry name" value="WD40_rpt"/>
</dbReference>
<gene>
    <name evidence="6" type="ORF">RDWZM_009037</name>
</gene>
<dbReference type="OrthoDB" id="196957at2759"/>
<evidence type="ECO:0000256" key="3">
    <source>
        <dbReference type="ARBA" id="ARBA00022737"/>
    </source>
</evidence>
<proteinExistence type="inferred from homology"/>
<dbReference type="InterPro" id="IPR036322">
    <property type="entry name" value="WD40_repeat_dom_sf"/>
</dbReference>
<dbReference type="PROSITE" id="PS00678">
    <property type="entry name" value="WD_REPEATS_1"/>
    <property type="match status" value="1"/>
</dbReference>
<accession>A0A9Q0M5T2</accession>
<dbReference type="SMART" id="SM00320">
    <property type="entry name" value="WD40"/>
    <property type="match status" value="3"/>
</dbReference>
<dbReference type="InterPro" id="IPR059104">
    <property type="entry name" value="Beta-prop_EIPR1-like"/>
</dbReference>
<keyword evidence="3" id="KW-0677">Repeat</keyword>
<organism evidence="6 7">
    <name type="scientific">Blomia tropicalis</name>
    <name type="common">Mite</name>
    <dbReference type="NCBI Taxonomy" id="40697"/>
    <lineage>
        <taxon>Eukaryota</taxon>
        <taxon>Metazoa</taxon>
        <taxon>Ecdysozoa</taxon>
        <taxon>Arthropoda</taxon>
        <taxon>Chelicerata</taxon>
        <taxon>Arachnida</taxon>
        <taxon>Acari</taxon>
        <taxon>Acariformes</taxon>
        <taxon>Sarcoptiformes</taxon>
        <taxon>Astigmata</taxon>
        <taxon>Glycyphagoidea</taxon>
        <taxon>Echimyopodidae</taxon>
        <taxon>Blomia</taxon>
    </lineage>
</organism>
<dbReference type="InterPro" id="IPR040323">
    <property type="entry name" value="EIPR1"/>
</dbReference>
<feature type="domain" description="EIPR1-like beta-propeller" evidence="5">
    <location>
        <begin position="22"/>
        <end position="317"/>
    </location>
</feature>
<comment type="caution">
    <text evidence="6">The sequence shown here is derived from an EMBL/GenBank/DDBJ whole genome shotgun (WGS) entry which is preliminary data.</text>
</comment>
<evidence type="ECO:0000259" key="5">
    <source>
        <dbReference type="Pfam" id="PF23609"/>
    </source>
</evidence>
<dbReference type="SUPFAM" id="SSF50978">
    <property type="entry name" value="WD40 repeat-like"/>
    <property type="match status" value="1"/>
</dbReference>
<dbReference type="PROSITE" id="PS50294">
    <property type="entry name" value="WD_REPEATS_REGION"/>
    <property type="match status" value="1"/>
</dbReference>
<evidence type="ECO:0000313" key="7">
    <source>
        <dbReference type="Proteomes" id="UP001142055"/>
    </source>
</evidence>
<keyword evidence="7" id="KW-1185">Reference proteome</keyword>
<sequence length="405" mass="46264">MSANNTSNFDSTNFIPENPPLIYGLDHECRSLCAQYNDSLPTRFFVGTQSLEVASNQVHLLEYVEENDSLAKAVFKHGLGEIWHLISPSKTPNQLITCYTSNSNLNKVENHCSLWRLPIDVSENLREDDAQTIMDLEKIHDFNQDNLGTDESIGKIGRLKPDDENELILMMDTKLAHFDLTSQRLIGIISNENQTIKTTSRLSRLNTFSWSPHFNGNLLCLVSNNNIYSKDLRSANSAWNIPQAHSQTVRDIDFNPNSQYYIASCGDDCEVKFWDIRNVTKPALKMLHHSHWLWSVRYNSFHDHLVLTSSSDGNVNLLRASTIASQPYGHLIEDELDEEDINIKEMLSAKQKLQDGLIVKFQDHEDSVYSIEWSPNDPWLFASLSYDGRFIINKVPESEKLSIID</sequence>
<dbReference type="InterPro" id="IPR015943">
    <property type="entry name" value="WD40/YVTN_repeat-like_dom_sf"/>
</dbReference>
<dbReference type="Proteomes" id="UP001142055">
    <property type="component" value="Chromosome 3"/>
</dbReference>
<dbReference type="Pfam" id="PF00400">
    <property type="entry name" value="WD40"/>
    <property type="match status" value="1"/>
</dbReference>
<dbReference type="PANTHER" id="PTHR14205">
    <property type="entry name" value="WD-REPEAT PROTEIN"/>
    <property type="match status" value="1"/>
</dbReference>
<comment type="similarity">
    <text evidence="1">Belongs to the WD repeat EIPR1 family.</text>
</comment>
<reference evidence="6" key="1">
    <citation type="submission" date="2022-12" db="EMBL/GenBank/DDBJ databases">
        <title>Genome assemblies of Blomia tropicalis.</title>
        <authorList>
            <person name="Cui Y."/>
        </authorList>
    </citation>
    <scope>NUCLEOTIDE SEQUENCE</scope>
    <source>
        <tissue evidence="6">Adult mites</tissue>
    </source>
</reference>
<keyword evidence="2 4" id="KW-0853">WD repeat</keyword>
<feature type="repeat" description="WD" evidence="4">
    <location>
        <begin position="242"/>
        <end position="278"/>
    </location>
</feature>
<dbReference type="PROSITE" id="PS50082">
    <property type="entry name" value="WD_REPEATS_2"/>
    <property type="match status" value="1"/>
</dbReference>
<dbReference type="Gene3D" id="2.130.10.10">
    <property type="entry name" value="YVTN repeat-like/Quinoprotein amine dehydrogenase"/>
    <property type="match status" value="1"/>
</dbReference>
<dbReference type="EMBL" id="JAPWDV010000003">
    <property type="protein sequence ID" value="KAJ6217880.1"/>
    <property type="molecule type" value="Genomic_DNA"/>
</dbReference>